<dbReference type="RefSeq" id="WP_007311382.1">
    <property type="nucleotide sequence ID" value="NZ_AESD01000492.1"/>
</dbReference>
<dbReference type="EMBL" id="AESD01000492">
    <property type="protein sequence ID" value="EHJ11977.1"/>
    <property type="molecule type" value="Genomic_DNA"/>
</dbReference>
<dbReference type="PATRIC" id="fig|423471.3.peg.3105"/>
<dbReference type="NCBIfam" id="NF040570">
    <property type="entry name" value="guided_TnpB"/>
    <property type="match status" value="1"/>
</dbReference>
<evidence type="ECO:0000313" key="3">
    <source>
        <dbReference type="Proteomes" id="UP000003477"/>
    </source>
</evidence>
<name>G5J764_CROWT</name>
<sequence>MFNVFKVRIYPNQQQEIALNKNLGCARFVWNYYLNKTNSQYQATGKGMTYCQMAKDLTQLKKNTDYEWLAESTAATLQQALKNLESAFKNFFKKRAKFPKFKSKHKKQSIRYPESCSLKNKGLKLPKLGIVKAKISKKIVGKIKSVTVSKTSTGKYFASILFEADNLIINKNELVSGIDLGLSSKRDSF</sequence>
<dbReference type="GeneID" id="88769987"/>
<protein>
    <submittedName>
        <fullName evidence="2">Transposase-like protein, IS200/IS605 family</fullName>
    </submittedName>
</protein>
<dbReference type="Pfam" id="PF12323">
    <property type="entry name" value="HTH_OrfB_IS605"/>
    <property type="match status" value="1"/>
</dbReference>
<proteinExistence type="predicted"/>
<reference evidence="2 3" key="1">
    <citation type="journal article" date="2011" name="Front. Microbiol.">
        <title>Two Strains of Crocosphaera watsonii with Highly Conserved Genomes are Distinguished by Strain-Specific Features.</title>
        <authorList>
            <person name="Bench S.R."/>
            <person name="Ilikchyan I.N."/>
            <person name="Tripp H.J."/>
            <person name="Zehr J.P."/>
        </authorList>
    </citation>
    <scope>NUCLEOTIDE SEQUENCE [LARGE SCALE GENOMIC DNA]</scope>
    <source>
        <strain evidence="2 3">WH 0003</strain>
    </source>
</reference>
<dbReference type="Proteomes" id="UP000003477">
    <property type="component" value="Unassembled WGS sequence"/>
</dbReference>
<evidence type="ECO:0000313" key="2">
    <source>
        <dbReference type="EMBL" id="EHJ11977.1"/>
    </source>
</evidence>
<evidence type="ECO:0000259" key="1">
    <source>
        <dbReference type="Pfam" id="PF12323"/>
    </source>
</evidence>
<feature type="domain" description="Transposase putative helix-turn-helix" evidence="1">
    <location>
        <begin position="4"/>
        <end position="46"/>
    </location>
</feature>
<accession>G5J764</accession>
<comment type="caution">
    <text evidence="2">The sequence shown here is derived from an EMBL/GenBank/DDBJ whole genome shotgun (WGS) entry which is preliminary data.</text>
</comment>
<gene>
    <name evidence="2" type="ORF">CWATWH0003_3305</name>
</gene>
<dbReference type="AlphaFoldDB" id="G5J764"/>
<organism evidence="2 3">
    <name type="scientific">Crocosphaera watsonii WH 0003</name>
    <dbReference type="NCBI Taxonomy" id="423471"/>
    <lineage>
        <taxon>Bacteria</taxon>
        <taxon>Bacillati</taxon>
        <taxon>Cyanobacteriota</taxon>
        <taxon>Cyanophyceae</taxon>
        <taxon>Oscillatoriophycideae</taxon>
        <taxon>Chroococcales</taxon>
        <taxon>Aphanothecaceae</taxon>
        <taxon>Crocosphaera</taxon>
    </lineage>
</organism>
<dbReference type="InterPro" id="IPR021027">
    <property type="entry name" value="Transposase_put_HTH"/>
</dbReference>